<dbReference type="InterPro" id="IPR027417">
    <property type="entry name" value="P-loop_NTPase"/>
</dbReference>
<sequence>MRGIQAAFRLERAGFTLDVDLDLPACGVTALFGHSGSGKTTLLRCIAGLERAPGGRLVVNGDVWQDGHQLRPTHQRPLGYVFQEASLFDHLSVMNNLRYGLRRVGGASARGLDQAVELLGIAHLLDRKPARLSGGERSRVGIARALAVGPKLLLMDEPLAALDLARKQEILPYLERLHRELDIPVVYVSHAPDEVARLADHIVAMDAGRALASGPLAEVLSRVDLPIRLGEDAGVVLEGVVVERDAAWSLARVAFPGGCLWVRDGGQAQGATVRVRILARDVSLALSPATDTSLLNSLPVVVDQLADDSHPALALCRLQVGTSSSLLARLTRRSAAALDLQPGQAVCAQIKAVALIG</sequence>
<dbReference type="PANTHER" id="PTHR43514">
    <property type="entry name" value="ABC TRANSPORTER I FAMILY MEMBER 10"/>
    <property type="match status" value="1"/>
</dbReference>
<dbReference type="PROSITE" id="PS00211">
    <property type="entry name" value="ABC_TRANSPORTER_1"/>
    <property type="match status" value="1"/>
</dbReference>
<dbReference type="Proteomes" id="UP000545507">
    <property type="component" value="Unassembled WGS sequence"/>
</dbReference>
<dbReference type="Gene3D" id="3.40.50.300">
    <property type="entry name" value="P-loop containing nucleotide triphosphate hydrolases"/>
    <property type="match status" value="1"/>
</dbReference>
<dbReference type="SUPFAM" id="SSF50331">
    <property type="entry name" value="MOP-like"/>
    <property type="match status" value="1"/>
</dbReference>
<evidence type="ECO:0000313" key="13">
    <source>
        <dbReference type="Proteomes" id="UP000545507"/>
    </source>
</evidence>
<keyword evidence="2" id="KW-1003">Cell membrane</keyword>
<dbReference type="PROSITE" id="PS51866">
    <property type="entry name" value="MOP"/>
    <property type="match status" value="1"/>
</dbReference>
<dbReference type="Gene3D" id="2.40.50.100">
    <property type="match status" value="1"/>
</dbReference>
<evidence type="ECO:0000256" key="8">
    <source>
        <dbReference type="ARBA" id="ARBA00023136"/>
    </source>
</evidence>
<dbReference type="InterPro" id="IPR003439">
    <property type="entry name" value="ABC_transporter-like_ATP-bd"/>
</dbReference>
<protein>
    <submittedName>
        <fullName evidence="12">Molybdenum ABC transporter ATP-binding protein</fullName>
    </submittedName>
</protein>
<evidence type="ECO:0000259" key="11">
    <source>
        <dbReference type="PROSITE" id="PS51866"/>
    </source>
</evidence>
<dbReference type="GO" id="GO:0005524">
    <property type="term" value="F:ATP binding"/>
    <property type="evidence" value="ECO:0007669"/>
    <property type="project" value="UniProtKB-KW"/>
</dbReference>
<dbReference type="RefSeq" id="WP_177138487.1">
    <property type="nucleotide sequence ID" value="NZ_VYGV01000025.1"/>
</dbReference>
<keyword evidence="1" id="KW-0813">Transport</keyword>
<dbReference type="InterPro" id="IPR011868">
    <property type="entry name" value="ModC_ABC_ATP-bd"/>
</dbReference>
<dbReference type="SMART" id="SM00382">
    <property type="entry name" value="AAA"/>
    <property type="match status" value="1"/>
</dbReference>
<dbReference type="PROSITE" id="PS50893">
    <property type="entry name" value="ABC_TRANSPORTER_2"/>
    <property type="match status" value="1"/>
</dbReference>
<dbReference type="PANTHER" id="PTHR43514:SF10">
    <property type="entry name" value="MOLYBDENUM IMPORT ATP-BINDING PROTEIN MODC 2"/>
    <property type="match status" value="1"/>
</dbReference>
<dbReference type="InterPro" id="IPR003593">
    <property type="entry name" value="AAA+_ATPase"/>
</dbReference>
<dbReference type="InterPro" id="IPR050334">
    <property type="entry name" value="Molybdenum_import_ModC"/>
</dbReference>
<keyword evidence="4" id="KW-0997">Cell inner membrane</keyword>
<evidence type="ECO:0000256" key="6">
    <source>
        <dbReference type="ARBA" id="ARBA00022840"/>
    </source>
</evidence>
<dbReference type="InterPro" id="IPR005116">
    <property type="entry name" value="Transp-assoc_OB_typ1"/>
</dbReference>
<dbReference type="InterPro" id="IPR017871">
    <property type="entry name" value="ABC_transporter-like_CS"/>
</dbReference>
<evidence type="ECO:0000256" key="2">
    <source>
        <dbReference type="ARBA" id="ARBA00022475"/>
    </source>
</evidence>
<name>A0A7Y8H0B2_9BURK</name>
<proteinExistence type="predicted"/>
<dbReference type="GO" id="GO:0015098">
    <property type="term" value="F:molybdate ion transmembrane transporter activity"/>
    <property type="evidence" value="ECO:0007669"/>
    <property type="project" value="InterPro"/>
</dbReference>
<evidence type="ECO:0000256" key="3">
    <source>
        <dbReference type="ARBA" id="ARBA00022505"/>
    </source>
</evidence>
<keyword evidence="6 12" id="KW-0067">ATP-binding</keyword>
<dbReference type="GO" id="GO:0016887">
    <property type="term" value="F:ATP hydrolysis activity"/>
    <property type="evidence" value="ECO:0007669"/>
    <property type="project" value="InterPro"/>
</dbReference>
<feature type="domain" description="ABC transporter" evidence="10">
    <location>
        <begin position="1"/>
        <end position="232"/>
    </location>
</feature>
<evidence type="ECO:0000256" key="9">
    <source>
        <dbReference type="PROSITE-ProRule" id="PRU01213"/>
    </source>
</evidence>
<keyword evidence="7" id="KW-1278">Translocase</keyword>
<dbReference type="InterPro" id="IPR004606">
    <property type="entry name" value="Mop_domain"/>
</dbReference>
<evidence type="ECO:0000313" key="12">
    <source>
        <dbReference type="EMBL" id="NWF48139.1"/>
    </source>
</evidence>
<dbReference type="Pfam" id="PF03459">
    <property type="entry name" value="TOBE"/>
    <property type="match status" value="1"/>
</dbReference>
<accession>A0A7Y8H0B2</accession>
<dbReference type="GO" id="GO:0140359">
    <property type="term" value="F:ABC-type transporter activity"/>
    <property type="evidence" value="ECO:0007669"/>
    <property type="project" value="InterPro"/>
</dbReference>
<organism evidence="12 13">
    <name type="scientific">Hydrogenophaga aromaticivorans</name>
    <dbReference type="NCBI Taxonomy" id="2610898"/>
    <lineage>
        <taxon>Bacteria</taxon>
        <taxon>Pseudomonadati</taxon>
        <taxon>Pseudomonadota</taxon>
        <taxon>Betaproteobacteria</taxon>
        <taxon>Burkholderiales</taxon>
        <taxon>Comamonadaceae</taxon>
        <taxon>Hydrogenophaga</taxon>
    </lineage>
</organism>
<evidence type="ECO:0000256" key="7">
    <source>
        <dbReference type="ARBA" id="ARBA00022967"/>
    </source>
</evidence>
<dbReference type="EMBL" id="VYGV01000025">
    <property type="protein sequence ID" value="NWF48139.1"/>
    <property type="molecule type" value="Genomic_DNA"/>
</dbReference>
<evidence type="ECO:0000256" key="5">
    <source>
        <dbReference type="ARBA" id="ARBA00022741"/>
    </source>
</evidence>
<feature type="domain" description="Mop" evidence="11">
    <location>
        <begin position="291"/>
        <end position="357"/>
    </location>
</feature>
<dbReference type="NCBIfam" id="TIGR02142">
    <property type="entry name" value="modC_ABC"/>
    <property type="match status" value="1"/>
</dbReference>
<dbReference type="InterPro" id="IPR008995">
    <property type="entry name" value="Mo/tungstate-bd_C_term_dom"/>
</dbReference>
<keyword evidence="8" id="KW-0472">Membrane</keyword>
<dbReference type="SUPFAM" id="SSF52540">
    <property type="entry name" value="P-loop containing nucleoside triphosphate hydrolases"/>
    <property type="match status" value="1"/>
</dbReference>
<keyword evidence="3 9" id="KW-0500">Molybdenum</keyword>
<dbReference type="Pfam" id="PF00005">
    <property type="entry name" value="ABC_tran"/>
    <property type="match status" value="1"/>
</dbReference>
<comment type="caution">
    <text evidence="12">The sequence shown here is derived from an EMBL/GenBank/DDBJ whole genome shotgun (WGS) entry which is preliminary data.</text>
</comment>
<evidence type="ECO:0000256" key="1">
    <source>
        <dbReference type="ARBA" id="ARBA00022448"/>
    </source>
</evidence>
<dbReference type="GO" id="GO:0016020">
    <property type="term" value="C:membrane"/>
    <property type="evidence" value="ECO:0007669"/>
    <property type="project" value="InterPro"/>
</dbReference>
<gene>
    <name evidence="12" type="primary">modC</name>
    <name evidence="12" type="ORF">F3K02_23210</name>
</gene>
<reference evidence="12 13" key="1">
    <citation type="submission" date="2019-09" db="EMBL/GenBank/DDBJ databases">
        <title>Hydrogenophaga aromatica sp. nov., isolated from a para-xylene-degrading enrichment culture.</title>
        <authorList>
            <person name="Tancsics A."/>
            <person name="Banerjee S."/>
        </authorList>
    </citation>
    <scope>NUCLEOTIDE SEQUENCE [LARGE SCALE GENOMIC DNA]</scope>
    <source>
        <strain evidence="12 13">D2P1</strain>
    </source>
</reference>
<keyword evidence="5" id="KW-0547">Nucleotide-binding</keyword>
<dbReference type="AlphaFoldDB" id="A0A7Y8H0B2"/>
<keyword evidence="13" id="KW-1185">Reference proteome</keyword>
<evidence type="ECO:0000256" key="4">
    <source>
        <dbReference type="ARBA" id="ARBA00022519"/>
    </source>
</evidence>
<evidence type="ECO:0000259" key="10">
    <source>
        <dbReference type="PROSITE" id="PS50893"/>
    </source>
</evidence>